<dbReference type="AlphaFoldDB" id="A0AAV6VSM8"/>
<feature type="region of interest" description="Disordered" evidence="1">
    <location>
        <begin position="225"/>
        <end position="250"/>
    </location>
</feature>
<evidence type="ECO:0000313" key="2">
    <source>
        <dbReference type="EMBL" id="KAG8199085.1"/>
    </source>
</evidence>
<accession>A0AAV6VSM8</accession>
<dbReference type="Proteomes" id="UP000827092">
    <property type="component" value="Unassembled WGS sequence"/>
</dbReference>
<feature type="compositionally biased region" description="Basic residues" evidence="1">
    <location>
        <begin position="231"/>
        <end position="240"/>
    </location>
</feature>
<keyword evidence="3" id="KW-1185">Reference proteome</keyword>
<name>A0AAV6VSM8_9ARAC</name>
<comment type="caution">
    <text evidence="2">The sequence shown here is derived from an EMBL/GenBank/DDBJ whole genome shotgun (WGS) entry which is preliminary data.</text>
</comment>
<evidence type="ECO:0008006" key="4">
    <source>
        <dbReference type="Google" id="ProtNLM"/>
    </source>
</evidence>
<dbReference type="EMBL" id="JAFNEN010000031">
    <property type="protein sequence ID" value="KAG8199085.1"/>
    <property type="molecule type" value="Genomic_DNA"/>
</dbReference>
<evidence type="ECO:0000256" key="1">
    <source>
        <dbReference type="SAM" id="MobiDB-lite"/>
    </source>
</evidence>
<gene>
    <name evidence="2" type="ORF">JTE90_016222</name>
</gene>
<feature type="compositionally biased region" description="Basic and acidic residues" evidence="1">
    <location>
        <begin position="241"/>
        <end position="250"/>
    </location>
</feature>
<proteinExistence type="predicted"/>
<reference evidence="2 3" key="1">
    <citation type="journal article" date="2022" name="Nat. Ecol. Evol.">
        <title>A masculinizing supergene underlies an exaggerated male reproductive morph in a spider.</title>
        <authorList>
            <person name="Hendrickx F."/>
            <person name="De Corte Z."/>
            <person name="Sonet G."/>
            <person name="Van Belleghem S.M."/>
            <person name="Kostlbacher S."/>
            <person name="Vangestel C."/>
        </authorList>
    </citation>
    <scope>NUCLEOTIDE SEQUENCE [LARGE SCALE GENOMIC DNA]</scope>
    <source>
        <strain evidence="2">W744_W776</strain>
    </source>
</reference>
<organism evidence="2 3">
    <name type="scientific">Oedothorax gibbosus</name>
    <dbReference type="NCBI Taxonomy" id="931172"/>
    <lineage>
        <taxon>Eukaryota</taxon>
        <taxon>Metazoa</taxon>
        <taxon>Ecdysozoa</taxon>
        <taxon>Arthropoda</taxon>
        <taxon>Chelicerata</taxon>
        <taxon>Arachnida</taxon>
        <taxon>Araneae</taxon>
        <taxon>Araneomorphae</taxon>
        <taxon>Entelegynae</taxon>
        <taxon>Araneoidea</taxon>
        <taxon>Linyphiidae</taxon>
        <taxon>Erigoninae</taxon>
        <taxon>Oedothorax</taxon>
    </lineage>
</organism>
<evidence type="ECO:0000313" key="3">
    <source>
        <dbReference type="Proteomes" id="UP000827092"/>
    </source>
</evidence>
<sequence>MKPINRKERSYEEQLDDYLLRNVFALPPNSTPKHPILSSPFARKICESAFSPRKPKWFKPLTFFQNHQFQEVLHQVEVAMKGNFRFSGFLGALQRFDPTVTRSEVTDILYDMEIEEQDAGELDFGRFLFLLAYRNARKYEDYGKERVSTTPRQCLILSAIACFVSTVKLVDIEKYYLQNRSQKPEVLYQSLQAVRLAEKARRNKVNQKLKQQYLLTDSPYAQPVAGAPSPIKKKQGKQKRKFDSKLGKASKKDLKYDNELENLKETNQVKLLLPNIHLKNEMLHNLQSREHAIKVQDLDYLIQKDLDAKRSLKNRIKEAKIEYGKKYLGNILQDEFASKEDRDAFIKIYQRYFPMEISEEEI</sequence>
<protein>
    <recommendedName>
        <fullName evidence="4">EF-hand domain-containing protein</fullName>
    </recommendedName>
</protein>